<evidence type="ECO:0000259" key="7">
    <source>
        <dbReference type="Pfam" id="PF13505"/>
    </source>
</evidence>
<evidence type="ECO:0000256" key="4">
    <source>
        <dbReference type="ARBA" id="ARBA00023237"/>
    </source>
</evidence>
<feature type="signal peptide" evidence="6">
    <location>
        <begin position="1"/>
        <end position="23"/>
    </location>
</feature>
<dbReference type="InterPro" id="IPR051692">
    <property type="entry name" value="OMP-like"/>
</dbReference>
<dbReference type="KEGG" id="bsei:KMZ68_11825"/>
<feature type="domain" description="Outer membrane protein beta-barrel" evidence="7">
    <location>
        <begin position="32"/>
        <end position="243"/>
    </location>
</feature>
<evidence type="ECO:0000256" key="3">
    <source>
        <dbReference type="ARBA" id="ARBA00023136"/>
    </source>
</evidence>
<evidence type="ECO:0000256" key="6">
    <source>
        <dbReference type="SAM" id="SignalP"/>
    </source>
</evidence>
<name>A0A975NUV2_9BRAD</name>
<dbReference type="PANTHER" id="PTHR34001">
    <property type="entry name" value="BLL7405 PROTEIN"/>
    <property type="match status" value="1"/>
</dbReference>
<dbReference type="InterPro" id="IPR027385">
    <property type="entry name" value="Beta-barrel_OMP"/>
</dbReference>
<dbReference type="Pfam" id="PF13505">
    <property type="entry name" value="OMP_b-brl"/>
    <property type="match status" value="1"/>
</dbReference>
<keyword evidence="2 6" id="KW-0732">Signal</keyword>
<dbReference type="Gene3D" id="2.40.160.20">
    <property type="match status" value="1"/>
</dbReference>
<comment type="subcellular location">
    <subcellularLocation>
        <location evidence="1">Cell outer membrane</location>
    </subcellularLocation>
</comment>
<feature type="chain" id="PRO_5037306964" evidence="6">
    <location>
        <begin position="24"/>
        <end position="243"/>
    </location>
</feature>
<organism evidence="8 9">
    <name type="scientific">Bradyrhizobium sediminis</name>
    <dbReference type="NCBI Taxonomy" id="2840469"/>
    <lineage>
        <taxon>Bacteria</taxon>
        <taxon>Pseudomonadati</taxon>
        <taxon>Pseudomonadota</taxon>
        <taxon>Alphaproteobacteria</taxon>
        <taxon>Hyphomicrobiales</taxon>
        <taxon>Nitrobacteraceae</taxon>
        <taxon>Bradyrhizobium</taxon>
    </lineage>
</organism>
<dbReference type="AlphaFoldDB" id="A0A975NUV2"/>
<evidence type="ECO:0000313" key="9">
    <source>
        <dbReference type="Proteomes" id="UP000680805"/>
    </source>
</evidence>
<evidence type="ECO:0000256" key="5">
    <source>
        <dbReference type="ARBA" id="ARBA00038306"/>
    </source>
</evidence>
<comment type="similarity">
    <text evidence="5">Belongs to the Omp25/RopB family.</text>
</comment>
<dbReference type="PANTHER" id="PTHR34001:SF3">
    <property type="entry name" value="BLL7405 PROTEIN"/>
    <property type="match status" value="1"/>
</dbReference>
<evidence type="ECO:0000256" key="2">
    <source>
        <dbReference type="ARBA" id="ARBA00022729"/>
    </source>
</evidence>
<keyword evidence="3" id="KW-0472">Membrane</keyword>
<gene>
    <name evidence="8" type="ORF">KMZ68_11825</name>
</gene>
<dbReference type="SUPFAM" id="SSF56925">
    <property type="entry name" value="OMPA-like"/>
    <property type="match status" value="1"/>
</dbReference>
<evidence type="ECO:0000256" key="1">
    <source>
        <dbReference type="ARBA" id="ARBA00004442"/>
    </source>
</evidence>
<dbReference type="GO" id="GO:0009279">
    <property type="term" value="C:cell outer membrane"/>
    <property type="evidence" value="ECO:0007669"/>
    <property type="project" value="UniProtKB-SubCell"/>
</dbReference>
<sequence>MASSRLIVATAVIVIAGTNAASAADLPAPVYTKAPVMVNPAYDWSGFYVGAHVGHLWGRSRVFDNGVLTESGAPTNGAVGGVLAGYNWQSGPLVLGIEGDFGWSDAQGHGTAPPPPPPPLPPPPVIQHAPNTYNLRWDSHFVGKAGFASDRWLIFATGGLAIAGLDFQEGVAPGAPPANGISETYVGLSVGAGVEYAFNQNLLGRLQYIYDDFGSRDYVASDGGTYRLRLTSQTLRGALSWKF</sequence>
<protein>
    <submittedName>
        <fullName evidence="8">Outer membrane beta-barrel protein</fullName>
    </submittedName>
</protein>
<dbReference type="InterPro" id="IPR011250">
    <property type="entry name" value="OMP/PagP_B-barrel"/>
</dbReference>
<dbReference type="RefSeq" id="WP_215615934.1">
    <property type="nucleotide sequence ID" value="NZ_CP076135.1"/>
</dbReference>
<evidence type="ECO:0000313" key="8">
    <source>
        <dbReference type="EMBL" id="QWG20464.1"/>
    </source>
</evidence>
<dbReference type="Proteomes" id="UP000680805">
    <property type="component" value="Chromosome"/>
</dbReference>
<reference evidence="8" key="1">
    <citation type="submission" date="2021-06" db="EMBL/GenBank/DDBJ databases">
        <title>Bradyrhizobium sp. S2-11-2 Genome sequencing.</title>
        <authorList>
            <person name="Jin L."/>
        </authorList>
    </citation>
    <scope>NUCLEOTIDE SEQUENCE</scope>
    <source>
        <strain evidence="8">S2-11-2</strain>
    </source>
</reference>
<dbReference type="EMBL" id="CP076135">
    <property type="protein sequence ID" value="QWG20464.1"/>
    <property type="molecule type" value="Genomic_DNA"/>
</dbReference>
<keyword evidence="4" id="KW-0998">Cell outer membrane</keyword>
<accession>A0A975NUV2</accession>
<proteinExistence type="inferred from homology"/>